<comment type="caution">
    <text evidence="2">The sequence shown here is derived from an EMBL/GenBank/DDBJ whole genome shotgun (WGS) entry which is preliminary data.</text>
</comment>
<keyword evidence="3" id="KW-1185">Reference proteome</keyword>
<dbReference type="InterPro" id="IPR018490">
    <property type="entry name" value="cNMP-bd_dom_sf"/>
</dbReference>
<dbReference type="CDD" id="cd00038">
    <property type="entry name" value="CAP_ED"/>
    <property type="match status" value="1"/>
</dbReference>
<proteinExistence type="predicted"/>
<sequence length="161" mass="18378">MHAITTLELTREVTPESLRECSVFGALSLDAVRFLIQEGKGYRLEPNDRLFDYGDRGDSFFVVLSGAIEFYARYFDSYSYTRTACFGDEIGYVAMIALHDRSGRAIAREESLVLEISAALYSDLHDRYPFDFGVIVLNLARNMARLIRSLSEELAIQRLKR</sequence>
<name>A0ABW2A8Q8_9GAMM</name>
<dbReference type="SUPFAM" id="SSF51206">
    <property type="entry name" value="cAMP-binding domain-like"/>
    <property type="match status" value="1"/>
</dbReference>
<dbReference type="Gene3D" id="2.60.120.10">
    <property type="entry name" value="Jelly Rolls"/>
    <property type="match status" value="1"/>
</dbReference>
<dbReference type="PROSITE" id="PS50042">
    <property type="entry name" value="CNMP_BINDING_3"/>
    <property type="match status" value="1"/>
</dbReference>
<evidence type="ECO:0000313" key="3">
    <source>
        <dbReference type="Proteomes" id="UP001596422"/>
    </source>
</evidence>
<dbReference type="InterPro" id="IPR000595">
    <property type="entry name" value="cNMP-bd_dom"/>
</dbReference>
<dbReference type="Proteomes" id="UP001596422">
    <property type="component" value="Unassembled WGS sequence"/>
</dbReference>
<dbReference type="RefSeq" id="WP_379912358.1">
    <property type="nucleotide sequence ID" value="NZ_JBHSWE010000001.1"/>
</dbReference>
<evidence type="ECO:0000259" key="1">
    <source>
        <dbReference type="PROSITE" id="PS50042"/>
    </source>
</evidence>
<dbReference type="EMBL" id="JBHSWE010000001">
    <property type="protein sequence ID" value="MFC6673734.1"/>
    <property type="molecule type" value="Genomic_DNA"/>
</dbReference>
<reference evidence="3" key="1">
    <citation type="journal article" date="2019" name="Int. J. Syst. Evol. Microbiol.">
        <title>The Global Catalogue of Microorganisms (GCM) 10K type strain sequencing project: providing services to taxonomists for standard genome sequencing and annotation.</title>
        <authorList>
            <consortium name="The Broad Institute Genomics Platform"/>
            <consortium name="The Broad Institute Genome Sequencing Center for Infectious Disease"/>
            <person name="Wu L."/>
            <person name="Ma J."/>
        </authorList>
    </citation>
    <scope>NUCLEOTIDE SEQUENCE [LARGE SCALE GENOMIC DNA]</scope>
    <source>
        <strain evidence="3">NBRC 111756</strain>
    </source>
</reference>
<protein>
    <submittedName>
        <fullName evidence="2">Cyclic nucleotide-binding domain-containing protein</fullName>
    </submittedName>
</protein>
<accession>A0ABW2A8Q8</accession>
<organism evidence="2 3">
    <name type="scientific">Marinobacterium aestuariivivens</name>
    <dbReference type="NCBI Taxonomy" id="1698799"/>
    <lineage>
        <taxon>Bacteria</taxon>
        <taxon>Pseudomonadati</taxon>
        <taxon>Pseudomonadota</taxon>
        <taxon>Gammaproteobacteria</taxon>
        <taxon>Oceanospirillales</taxon>
        <taxon>Oceanospirillaceae</taxon>
        <taxon>Marinobacterium</taxon>
    </lineage>
</organism>
<evidence type="ECO:0000313" key="2">
    <source>
        <dbReference type="EMBL" id="MFC6673734.1"/>
    </source>
</evidence>
<feature type="domain" description="Cyclic nucleotide-binding" evidence="1">
    <location>
        <begin position="23"/>
        <end position="124"/>
    </location>
</feature>
<dbReference type="Pfam" id="PF00027">
    <property type="entry name" value="cNMP_binding"/>
    <property type="match status" value="1"/>
</dbReference>
<gene>
    <name evidence="2" type="ORF">ACFQDL_29340</name>
</gene>
<dbReference type="InterPro" id="IPR014710">
    <property type="entry name" value="RmlC-like_jellyroll"/>
</dbReference>